<evidence type="ECO:0000313" key="3">
    <source>
        <dbReference type="Proteomes" id="UP000221165"/>
    </source>
</evidence>
<accession>A0A2C6L2L1</accession>
<dbReference type="EMBL" id="MIGC01001811">
    <property type="protein sequence ID" value="PHJ22125.1"/>
    <property type="molecule type" value="Genomic_DNA"/>
</dbReference>
<dbReference type="GO" id="GO:0016787">
    <property type="term" value="F:hydrolase activity"/>
    <property type="evidence" value="ECO:0007669"/>
    <property type="project" value="UniProtKB-KW"/>
</dbReference>
<feature type="region of interest" description="Disordered" evidence="1">
    <location>
        <begin position="1095"/>
        <end position="1130"/>
    </location>
</feature>
<feature type="compositionally biased region" description="Basic and acidic residues" evidence="1">
    <location>
        <begin position="311"/>
        <end position="322"/>
    </location>
</feature>
<feature type="compositionally biased region" description="Basic and acidic residues" evidence="1">
    <location>
        <begin position="551"/>
        <end position="562"/>
    </location>
</feature>
<feature type="compositionally biased region" description="Basic and acidic residues" evidence="1">
    <location>
        <begin position="526"/>
        <end position="544"/>
    </location>
</feature>
<keyword evidence="2" id="KW-0378">Hydrolase</keyword>
<proteinExistence type="predicted"/>
<feature type="non-terminal residue" evidence="2">
    <location>
        <position position="1"/>
    </location>
</feature>
<keyword evidence="3" id="KW-1185">Reference proteome</keyword>
<dbReference type="Proteomes" id="UP000221165">
    <property type="component" value="Unassembled WGS sequence"/>
</dbReference>
<feature type="compositionally biased region" description="Basic and acidic residues" evidence="1">
    <location>
        <begin position="1212"/>
        <end position="1223"/>
    </location>
</feature>
<feature type="compositionally biased region" description="Acidic residues" evidence="1">
    <location>
        <begin position="1224"/>
        <end position="1233"/>
    </location>
</feature>
<gene>
    <name evidence="2" type="ORF">CSUI_004031</name>
</gene>
<evidence type="ECO:0000256" key="1">
    <source>
        <dbReference type="SAM" id="MobiDB-lite"/>
    </source>
</evidence>
<evidence type="ECO:0000313" key="2">
    <source>
        <dbReference type="EMBL" id="PHJ22125.1"/>
    </source>
</evidence>
<feature type="region of interest" description="Disordered" evidence="1">
    <location>
        <begin position="919"/>
        <end position="938"/>
    </location>
</feature>
<dbReference type="PANTHER" id="PTHR37471">
    <property type="entry name" value="UNNAMED PRODUCT"/>
    <property type="match status" value="1"/>
</dbReference>
<feature type="region of interest" description="Disordered" evidence="1">
    <location>
        <begin position="307"/>
        <end position="343"/>
    </location>
</feature>
<comment type="caution">
    <text evidence="2">The sequence shown here is derived from an EMBL/GenBank/DDBJ whole genome shotgun (WGS) entry which is preliminary data.</text>
</comment>
<feature type="compositionally biased region" description="Basic and acidic residues" evidence="1">
    <location>
        <begin position="921"/>
        <end position="938"/>
    </location>
</feature>
<dbReference type="OrthoDB" id="6431331at2759"/>
<dbReference type="GeneID" id="94427437"/>
<reference evidence="2 3" key="1">
    <citation type="journal article" date="2017" name="Int. J. Parasitol.">
        <title>The genome of the protozoan parasite Cystoisospora suis and a reverse vaccinology approach to identify vaccine candidates.</title>
        <authorList>
            <person name="Palmieri N."/>
            <person name="Shrestha A."/>
            <person name="Ruttkowski B."/>
            <person name="Beck T."/>
            <person name="Vogl C."/>
            <person name="Tomley F."/>
            <person name="Blake D.P."/>
            <person name="Joachim A."/>
        </authorList>
    </citation>
    <scope>NUCLEOTIDE SEQUENCE [LARGE SCALE GENOMIC DNA]</scope>
    <source>
        <strain evidence="2 3">Wien I</strain>
    </source>
</reference>
<organism evidence="2 3">
    <name type="scientific">Cystoisospora suis</name>
    <dbReference type="NCBI Taxonomy" id="483139"/>
    <lineage>
        <taxon>Eukaryota</taxon>
        <taxon>Sar</taxon>
        <taxon>Alveolata</taxon>
        <taxon>Apicomplexa</taxon>
        <taxon>Conoidasida</taxon>
        <taxon>Coccidia</taxon>
        <taxon>Eucoccidiorida</taxon>
        <taxon>Eimeriorina</taxon>
        <taxon>Sarcocystidae</taxon>
        <taxon>Cystoisospora</taxon>
    </lineage>
</organism>
<sequence>SFQKAGEEKTDVEIDEPLFLCETPLKHPSLSSSASFPRGLSDRSTQASSHSSLFTLGVESPSLSTPLVDEQESSLLHACRSFSSDSVLRRDISRGGEEDKCIENGNEDPPGGISFPSQLDLRNVSRDTPSPGEWRELLLKGSSGEGEWNDGDAIEEVHSSSDSATSPSVCETRKTMECMGESDIETVFHNHDPSVLRSMIFYAFFASVPQQKLSVRLLASWLQANTHQPHAVCREAILRIRETGSLSFLIDDEDEDSEDCAREEKEDFWVKEGQDRATNVNELYSTGKAIEVSEDVRGEETVLGCMDSSTEEVHDSPGDHCKQRQSILGSKDKGESQSVSTSPLLSEDLLHTSSTAAIHPGVSTSIHELPDGSATPSRHMPAPDFCFREEDFVYTYFSSPPSHTHDETSAEISLQEDKKTCGHLDQQPIQDPCSSGVVVHSFSPSHGKPPSCASLSSSTLRLDEHALSSKDTDIGGAKASLFSSASQRFPSSSEAQSQASMASSCCLALSPVGPIRGPNKTGEVFPSKKEVETSVEKKDSERTGDGGLSTRESRRESDDGCPRVRRQTSVSFKRGCLFCSECSKGVNGEPFKSRYSLEKSRRLREGVHIMPPDVFYEENYQQKCGGDEETGSEENEVIAWLYGAAPLRPHYRPFLLQLFVDILRCLFVFLVTQLGMSVYQSRCRCRLCSSTEEGCSRRRTNFTRVIRTDGSKPPDVGCTDSVDEKDKGKRWTWLSLGLCRRKQESRGEEGRKLRDEEDEEQEVVLEGGLRYLRFFAYLPSAVSVSTEEKLILQTPTSSEGSTSSSCLLQDSVKPPIVLLHGFGFGLLPYMLHGILLLIKQRWFTPVEERRPVILVEFGWLGLDGQGAEIIRQSRRVEAVRDRMRVQLVEEKRKKQSKRIPPTCVTKDMRGEEKVALSISRNEAKKRGKEEGISDKLGEGVLSRHEKEISDDDFRANEGSCEPYGELRAQGNNTFEVNEEKEEETDQGRREDIEVLLPSPLLWTDIVPTMPAIRSAIADFVKDVHRAQVKEFKRARSFLGEKKNRETGEMNNDRELNLGIEPTTVEEGEGVVSRMSLSREIEESNDLGIEEEINFRHSQEQNTPGTSLPTSRDPLSSLCSEREEEDEADDETYIEDNGVKVDILAHSYGTSIASCVNLRHPTLFRYCVLVDPVCFIPNCTMKAQLVHRQPWEVVLLNRHPPEDPCEAAIEGEMEKENSLGRSEREDEEHGEDYEGEKSTFTTKTAKKGADEKEIQILGGGREMNFELSRRSSSEALSAWNIKKRMFTSFLGYAYTRIQGKMNSYCSFSKSHSERDVTCRQESRELREREHLLSLSSQQTVKELKTPHEMPVEDSNQKIRRRYTPFETAKLKSGNVNSHGTIPSLPSSFSPLGRHESVLQEQMPDAKVSSKVLEKEHDVAGKKSSLSSLEMKGSGGRYEPLLKWLKRLILHTVDRYALLVYWLTVYREIGTRLTTSRQLQGHEYLDRGGLLHLRERLMIVLGGYDLISPSIELRTFFRLVAPRVQCLFYPGAHHGVVAFIPSVLRSIDSFLFDHPRERN</sequence>
<feature type="region of interest" description="Disordered" evidence="1">
    <location>
        <begin position="1212"/>
        <end position="1246"/>
    </location>
</feature>
<feature type="compositionally biased region" description="Acidic residues" evidence="1">
    <location>
        <begin position="1121"/>
        <end position="1130"/>
    </location>
</feature>
<dbReference type="InterPro" id="IPR029058">
    <property type="entry name" value="AB_hydrolase_fold"/>
</dbReference>
<name>A0A2C6L2L1_9APIC</name>
<protein>
    <submittedName>
        <fullName evidence="2">Alpha beta hydrolase family protein</fullName>
    </submittedName>
</protein>
<feature type="region of interest" description="Disordered" evidence="1">
    <location>
        <begin position="25"/>
        <end position="52"/>
    </location>
</feature>
<feature type="region of interest" description="Disordered" evidence="1">
    <location>
        <begin position="97"/>
        <end position="132"/>
    </location>
</feature>
<feature type="compositionally biased region" description="Polar residues" evidence="1">
    <location>
        <begin position="1099"/>
        <end position="1118"/>
    </location>
</feature>
<dbReference type="PANTHER" id="PTHR37471:SF1">
    <property type="entry name" value="AB HYDROLASE-1 DOMAIN-CONTAINING PROTEIN"/>
    <property type="match status" value="1"/>
</dbReference>
<dbReference type="SUPFAM" id="SSF53474">
    <property type="entry name" value="alpha/beta-Hydrolases"/>
    <property type="match status" value="1"/>
</dbReference>
<dbReference type="VEuPathDB" id="ToxoDB:CSUI_004031"/>
<feature type="region of interest" description="Disordered" evidence="1">
    <location>
        <begin position="517"/>
        <end position="564"/>
    </location>
</feature>
<feature type="compositionally biased region" description="Polar residues" evidence="1">
    <location>
        <begin position="42"/>
        <end position="52"/>
    </location>
</feature>
<dbReference type="RefSeq" id="XP_067923802.1">
    <property type="nucleotide sequence ID" value="XM_068064226.1"/>
</dbReference>